<dbReference type="Proteomes" id="UP000220106">
    <property type="component" value="Unassembled WGS sequence"/>
</dbReference>
<name>A0AAX0RQW7_9BACI</name>
<feature type="domain" description="FAD dependent oxidoreductase" evidence="1">
    <location>
        <begin position="42"/>
        <end position="94"/>
    </location>
</feature>
<dbReference type="Gene3D" id="3.50.50.60">
    <property type="entry name" value="FAD/NAD(P)-binding domain"/>
    <property type="match status" value="1"/>
</dbReference>
<evidence type="ECO:0000313" key="3">
    <source>
        <dbReference type="Proteomes" id="UP000220106"/>
    </source>
</evidence>
<dbReference type="InterPro" id="IPR036188">
    <property type="entry name" value="FAD/NAD-bd_sf"/>
</dbReference>
<sequence length="120" mass="13374">MERIEILKMTEKYTELPQYPAILAQYFIFPSFSKLETDITADVLIVAEGISGITSAYLLAKQGVKATLIEAGEILNRTTGQTTAKITTHHGLIYDQLITDHGEEKASMKPTLKEWSLSKD</sequence>
<dbReference type="EMBL" id="NUEQ01000034">
    <property type="protein sequence ID" value="PEJ30058.1"/>
    <property type="molecule type" value="Genomic_DNA"/>
</dbReference>
<comment type="caution">
    <text evidence="2">The sequence shown here is derived from an EMBL/GenBank/DDBJ whole genome shotgun (WGS) entry which is preliminary data.</text>
</comment>
<organism evidence="2 3">
    <name type="scientific">Peribacillus butanolivorans</name>
    <dbReference type="NCBI Taxonomy" id="421767"/>
    <lineage>
        <taxon>Bacteria</taxon>
        <taxon>Bacillati</taxon>
        <taxon>Bacillota</taxon>
        <taxon>Bacilli</taxon>
        <taxon>Bacillales</taxon>
        <taxon>Bacillaceae</taxon>
        <taxon>Peribacillus</taxon>
    </lineage>
</organism>
<proteinExistence type="predicted"/>
<dbReference type="Pfam" id="PF01266">
    <property type="entry name" value="DAO"/>
    <property type="match status" value="1"/>
</dbReference>
<reference evidence="2 3" key="1">
    <citation type="submission" date="2017-09" db="EMBL/GenBank/DDBJ databases">
        <title>Large-scale bioinformatics analysis of Bacillus genomes uncovers conserved roles of natural products in bacterial physiology.</title>
        <authorList>
            <consortium name="Agbiome Team Llc"/>
            <person name="Bleich R.M."/>
            <person name="Kirk G.J."/>
            <person name="Santa Maria K.C."/>
            <person name="Allen S.E."/>
            <person name="Farag S."/>
            <person name="Shank E.A."/>
            <person name="Bowers A."/>
        </authorList>
    </citation>
    <scope>NUCLEOTIDE SEQUENCE [LARGE SCALE GENOMIC DNA]</scope>
    <source>
        <strain evidence="2 3">AFS003229</strain>
    </source>
</reference>
<dbReference type="SUPFAM" id="SSF51905">
    <property type="entry name" value="FAD/NAD(P)-binding domain"/>
    <property type="match status" value="1"/>
</dbReference>
<gene>
    <name evidence="2" type="ORF">CN689_19900</name>
</gene>
<dbReference type="AlphaFoldDB" id="A0AAX0RQW7"/>
<protein>
    <recommendedName>
        <fullName evidence="1">FAD dependent oxidoreductase domain-containing protein</fullName>
    </recommendedName>
</protein>
<evidence type="ECO:0000313" key="2">
    <source>
        <dbReference type="EMBL" id="PEJ30058.1"/>
    </source>
</evidence>
<accession>A0AAX0RQW7</accession>
<dbReference type="InterPro" id="IPR006076">
    <property type="entry name" value="FAD-dep_OxRdtase"/>
</dbReference>
<evidence type="ECO:0000259" key="1">
    <source>
        <dbReference type="Pfam" id="PF01266"/>
    </source>
</evidence>